<name>A0A8J7QA15_9BACT</name>
<keyword evidence="3" id="KW-0805">Transcription regulation</keyword>
<keyword evidence="7" id="KW-1185">Reference proteome</keyword>
<proteinExistence type="predicted"/>
<dbReference type="GO" id="GO:0006355">
    <property type="term" value="P:regulation of DNA-templated transcription"/>
    <property type="evidence" value="ECO:0007669"/>
    <property type="project" value="InterPro"/>
</dbReference>
<evidence type="ECO:0000259" key="5">
    <source>
        <dbReference type="PROSITE" id="PS50045"/>
    </source>
</evidence>
<dbReference type="Gene3D" id="3.40.50.300">
    <property type="entry name" value="P-loop containing nucleotide triphosphate hydrolases"/>
    <property type="match status" value="1"/>
</dbReference>
<reference evidence="6" key="1">
    <citation type="submission" date="2021-03" db="EMBL/GenBank/DDBJ databases">
        <authorList>
            <person name="Wang G."/>
        </authorList>
    </citation>
    <scope>NUCLEOTIDE SEQUENCE</scope>
    <source>
        <strain evidence="6">KCTC 12899</strain>
    </source>
</reference>
<dbReference type="SMART" id="SM00382">
    <property type="entry name" value="AAA"/>
    <property type="match status" value="1"/>
</dbReference>
<dbReference type="Proteomes" id="UP000664417">
    <property type="component" value="Unassembled WGS sequence"/>
</dbReference>
<dbReference type="EMBL" id="JAFREP010000025">
    <property type="protein sequence ID" value="MBO1321526.1"/>
    <property type="molecule type" value="Genomic_DNA"/>
</dbReference>
<dbReference type="AlphaFoldDB" id="A0A8J7QA15"/>
<organism evidence="6 7">
    <name type="scientific">Acanthopleuribacter pedis</name>
    <dbReference type="NCBI Taxonomy" id="442870"/>
    <lineage>
        <taxon>Bacteria</taxon>
        <taxon>Pseudomonadati</taxon>
        <taxon>Acidobacteriota</taxon>
        <taxon>Holophagae</taxon>
        <taxon>Acanthopleuribacterales</taxon>
        <taxon>Acanthopleuribacteraceae</taxon>
        <taxon>Acanthopleuribacter</taxon>
    </lineage>
</organism>
<evidence type="ECO:0000313" key="6">
    <source>
        <dbReference type="EMBL" id="MBO1321526.1"/>
    </source>
</evidence>
<dbReference type="InterPro" id="IPR003593">
    <property type="entry name" value="AAA+_ATPase"/>
</dbReference>
<dbReference type="InterPro" id="IPR009057">
    <property type="entry name" value="Homeodomain-like_sf"/>
</dbReference>
<dbReference type="FunFam" id="3.40.50.300:FF:000006">
    <property type="entry name" value="DNA-binding transcriptional regulator NtrC"/>
    <property type="match status" value="1"/>
</dbReference>
<dbReference type="InterPro" id="IPR058031">
    <property type="entry name" value="AAA_lid_NorR"/>
</dbReference>
<feature type="domain" description="Sigma-54 factor interaction" evidence="5">
    <location>
        <begin position="230"/>
        <end position="460"/>
    </location>
</feature>
<dbReference type="PANTHER" id="PTHR32071">
    <property type="entry name" value="TRANSCRIPTIONAL REGULATORY PROTEIN"/>
    <property type="match status" value="1"/>
</dbReference>
<evidence type="ECO:0000313" key="7">
    <source>
        <dbReference type="Proteomes" id="UP000664417"/>
    </source>
</evidence>
<dbReference type="InterPro" id="IPR025943">
    <property type="entry name" value="Sigma_54_int_dom_ATP-bd_2"/>
</dbReference>
<dbReference type="PANTHER" id="PTHR32071:SF81">
    <property type="entry name" value="PROPIONATE CATABOLISM OPERON REGULATORY PROTEIN"/>
    <property type="match status" value="1"/>
</dbReference>
<keyword evidence="4" id="KW-0804">Transcription</keyword>
<dbReference type="Pfam" id="PF02954">
    <property type="entry name" value="HTH_8"/>
    <property type="match status" value="1"/>
</dbReference>
<dbReference type="InterPro" id="IPR004096">
    <property type="entry name" value="V4R"/>
</dbReference>
<dbReference type="Pfam" id="PF00158">
    <property type="entry name" value="Sigma54_activat"/>
    <property type="match status" value="1"/>
</dbReference>
<dbReference type="Pfam" id="PF25601">
    <property type="entry name" value="AAA_lid_14"/>
    <property type="match status" value="1"/>
</dbReference>
<protein>
    <submittedName>
        <fullName evidence="6">Sigma 54-interacting transcriptional regulator</fullName>
    </submittedName>
</protein>
<dbReference type="GO" id="GO:0005524">
    <property type="term" value="F:ATP binding"/>
    <property type="evidence" value="ECO:0007669"/>
    <property type="project" value="UniProtKB-KW"/>
</dbReference>
<dbReference type="InterPro" id="IPR002078">
    <property type="entry name" value="Sigma_54_int"/>
</dbReference>
<dbReference type="SUPFAM" id="SSF111126">
    <property type="entry name" value="Ligand-binding domain in the NO signalling and Golgi transport"/>
    <property type="match status" value="1"/>
</dbReference>
<dbReference type="SMART" id="SM00989">
    <property type="entry name" value="V4R"/>
    <property type="match status" value="1"/>
</dbReference>
<evidence type="ECO:0000256" key="2">
    <source>
        <dbReference type="ARBA" id="ARBA00022840"/>
    </source>
</evidence>
<sequence length="545" mass="60848">MKFSELDLQELLSFDDSLVAFNGRRALIFDPLALGILRKELVTMFGNHVARGLLTRMGYFHGWVTAKNMKDDFPWDSASDWRRAGGRLHQLQGHVQIEVPEDSEGRHKEHLAWAVWRESYEAEQHLLHLGVSDEAVCWALTGFASGYMSLAQGREVLAKETKCCGQGDAVCTIVAKYADAWGEELENLQTYYQSPCLDHALHTAAEQLKALEQQIRARVPTAQSAVPADMIARDPVMLRCLDLAKRVAKVDSVVLVTGESGAGKERIAKVIHEDSARLRRPFLAVNCGAVSESLLESELFGHKRGAFTGATQDRPGLFEAASGGTLFLDEIGELPLNMQVKLLRVLQERTVRRVGENHDRPIDVRLVAATNRDLRLEVREGRFRQDLYYRLKVIEIHIPPLRDRRADIMPLARHFLDTIGTRLGRNDLSGFTPEAADCLQRYQWEGNVRELQNAIEHAVVMALAGRVTPGDLPVEVREDGGTLLPRPGEQTLAEMERDMILTTLARKNGNQTHTAKELGIGTATLYRKLKKYGAQGFVVPGPNAD</sequence>
<dbReference type="PROSITE" id="PS00676">
    <property type="entry name" value="SIGMA54_INTERACT_2"/>
    <property type="match status" value="1"/>
</dbReference>
<keyword evidence="2" id="KW-0067">ATP-binding</keyword>
<evidence type="ECO:0000256" key="1">
    <source>
        <dbReference type="ARBA" id="ARBA00022741"/>
    </source>
</evidence>
<dbReference type="PROSITE" id="PS00675">
    <property type="entry name" value="SIGMA54_INTERACT_1"/>
    <property type="match status" value="1"/>
</dbReference>
<dbReference type="Gene3D" id="3.30.1380.20">
    <property type="entry name" value="Trafficking protein particle complex subunit 3"/>
    <property type="match status" value="1"/>
</dbReference>
<dbReference type="InterPro" id="IPR024096">
    <property type="entry name" value="NO_sig/Golgi_transp_ligand-bd"/>
</dbReference>
<evidence type="ECO:0000256" key="4">
    <source>
        <dbReference type="ARBA" id="ARBA00023163"/>
    </source>
</evidence>
<dbReference type="SUPFAM" id="SSF52540">
    <property type="entry name" value="P-loop containing nucleoside triphosphate hydrolases"/>
    <property type="match status" value="1"/>
</dbReference>
<dbReference type="PRINTS" id="PR01590">
    <property type="entry name" value="HTHFIS"/>
</dbReference>
<dbReference type="Pfam" id="PF02830">
    <property type="entry name" value="V4R"/>
    <property type="match status" value="1"/>
</dbReference>
<gene>
    <name evidence="6" type="ORF">J3U88_23810</name>
</gene>
<dbReference type="GO" id="GO:0043565">
    <property type="term" value="F:sequence-specific DNA binding"/>
    <property type="evidence" value="ECO:0007669"/>
    <property type="project" value="InterPro"/>
</dbReference>
<dbReference type="Gene3D" id="1.10.10.60">
    <property type="entry name" value="Homeodomain-like"/>
    <property type="match status" value="1"/>
</dbReference>
<dbReference type="InterPro" id="IPR027417">
    <property type="entry name" value="P-loop_NTPase"/>
</dbReference>
<comment type="caution">
    <text evidence="6">The sequence shown here is derived from an EMBL/GenBank/DDBJ whole genome shotgun (WGS) entry which is preliminary data.</text>
</comment>
<dbReference type="Gene3D" id="1.10.8.60">
    <property type="match status" value="1"/>
</dbReference>
<dbReference type="CDD" id="cd00009">
    <property type="entry name" value="AAA"/>
    <property type="match status" value="1"/>
</dbReference>
<dbReference type="RefSeq" id="WP_207861500.1">
    <property type="nucleotide sequence ID" value="NZ_JAFREP010000025.1"/>
</dbReference>
<dbReference type="InterPro" id="IPR002197">
    <property type="entry name" value="HTH_Fis"/>
</dbReference>
<keyword evidence="1" id="KW-0547">Nucleotide-binding</keyword>
<dbReference type="InterPro" id="IPR010523">
    <property type="entry name" value="XylR_N"/>
</dbReference>
<dbReference type="PROSITE" id="PS50045">
    <property type="entry name" value="SIGMA54_INTERACT_4"/>
    <property type="match status" value="1"/>
</dbReference>
<dbReference type="InterPro" id="IPR025662">
    <property type="entry name" value="Sigma_54_int_dom_ATP-bd_1"/>
</dbReference>
<evidence type="ECO:0000256" key="3">
    <source>
        <dbReference type="ARBA" id="ARBA00023015"/>
    </source>
</evidence>
<accession>A0A8J7QA15</accession>
<dbReference type="Pfam" id="PF06505">
    <property type="entry name" value="XylR_N"/>
    <property type="match status" value="1"/>
</dbReference>
<dbReference type="SUPFAM" id="SSF46689">
    <property type="entry name" value="Homeodomain-like"/>
    <property type="match status" value="1"/>
</dbReference>